<dbReference type="Pfam" id="PF00389">
    <property type="entry name" value="2-Hacid_dh"/>
    <property type="match status" value="1"/>
</dbReference>
<dbReference type="GO" id="GO:0051287">
    <property type="term" value="F:NAD binding"/>
    <property type="evidence" value="ECO:0007669"/>
    <property type="project" value="InterPro"/>
</dbReference>
<dbReference type="Gene3D" id="3.40.50.720">
    <property type="entry name" value="NAD(P)-binding Rossmann-like Domain"/>
    <property type="match status" value="2"/>
</dbReference>
<dbReference type="InterPro" id="IPR036291">
    <property type="entry name" value="NAD(P)-bd_dom_sf"/>
</dbReference>
<sequence>MTTRMVFLDRNSLPVPLPDFPFPHQLIDYEETAPEALLSRCIDAEVLIVNKVRLGRELLQQLPRLKLIAVAATGVNNVDLGACHDLGISVCNVRHYGDETVAEHAFMLLLALFRNLPHYLQSVRNGEWSQSRQFCLYDAPLRDLAGSCLVIVGSGGIGQALATRARAFGMNVQFAERRGRGTPRAGFCTFEEGLSRADALSLHCMLTPETRGLIGAAEFAAMKPGAILINTARGELVDEPALLAALCSGRLGGAGLDVLSQEPPIPDAELPVCQLSNLIVTPHVAWASQQAMTRLARQVVDNVAAFLAGEPRNLVV</sequence>
<evidence type="ECO:0000259" key="6">
    <source>
        <dbReference type="Pfam" id="PF02826"/>
    </source>
</evidence>
<dbReference type="PROSITE" id="PS00671">
    <property type="entry name" value="D_2_HYDROXYACID_DH_3"/>
    <property type="match status" value="1"/>
</dbReference>
<organism evidence="7 8">
    <name type="scientific">Paludibacterium purpuratum</name>
    <dbReference type="NCBI Taxonomy" id="1144873"/>
    <lineage>
        <taxon>Bacteria</taxon>
        <taxon>Pseudomonadati</taxon>
        <taxon>Pseudomonadota</taxon>
        <taxon>Betaproteobacteria</taxon>
        <taxon>Neisseriales</taxon>
        <taxon>Chromobacteriaceae</taxon>
        <taxon>Paludibacterium</taxon>
    </lineage>
</organism>
<dbReference type="GO" id="GO:0016616">
    <property type="term" value="F:oxidoreductase activity, acting on the CH-OH group of donors, NAD or NADP as acceptor"/>
    <property type="evidence" value="ECO:0007669"/>
    <property type="project" value="InterPro"/>
</dbReference>
<keyword evidence="2 4" id="KW-0560">Oxidoreductase</keyword>
<dbReference type="Proteomes" id="UP000295611">
    <property type="component" value="Unassembled WGS sequence"/>
</dbReference>
<reference evidence="7 8" key="1">
    <citation type="submission" date="2019-03" db="EMBL/GenBank/DDBJ databases">
        <title>Genomic Encyclopedia of Type Strains, Phase III (KMG-III): the genomes of soil and plant-associated and newly described type strains.</title>
        <authorList>
            <person name="Whitman W."/>
        </authorList>
    </citation>
    <scope>NUCLEOTIDE SEQUENCE [LARGE SCALE GENOMIC DNA]</scope>
    <source>
        <strain evidence="7 8">CECT 8976</strain>
    </source>
</reference>
<evidence type="ECO:0000313" key="8">
    <source>
        <dbReference type="Proteomes" id="UP000295611"/>
    </source>
</evidence>
<accession>A0A4R7AX00</accession>
<evidence type="ECO:0000259" key="5">
    <source>
        <dbReference type="Pfam" id="PF00389"/>
    </source>
</evidence>
<comment type="caution">
    <text evidence="7">The sequence shown here is derived from an EMBL/GenBank/DDBJ whole genome shotgun (WGS) entry which is preliminary data.</text>
</comment>
<evidence type="ECO:0000313" key="7">
    <source>
        <dbReference type="EMBL" id="TDR70731.1"/>
    </source>
</evidence>
<dbReference type="PANTHER" id="PTHR43761">
    <property type="entry name" value="D-ISOMER SPECIFIC 2-HYDROXYACID DEHYDROGENASE FAMILY PROTEIN (AFU_ORTHOLOGUE AFUA_1G13630)"/>
    <property type="match status" value="1"/>
</dbReference>
<keyword evidence="3" id="KW-0520">NAD</keyword>
<dbReference type="InterPro" id="IPR006139">
    <property type="entry name" value="D-isomer_2_OHA_DH_cat_dom"/>
</dbReference>
<protein>
    <submittedName>
        <fullName evidence="7">Glycerate dehydrogenase</fullName>
    </submittedName>
</protein>
<dbReference type="AlphaFoldDB" id="A0A4R7AX00"/>
<evidence type="ECO:0000256" key="2">
    <source>
        <dbReference type="ARBA" id="ARBA00023002"/>
    </source>
</evidence>
<name>A0A4R7AX00_9NEIS</name>
<dbReference type="Pfam" id="PF02826">
    <property type="entry name" value="2-Hacid_dh_C"/>
    <property type="match status" value="1"/>
</dbReference>
<dbReference type="InterPro" id="IPR050418">
    <property type="entry name" value="D-iso_2-hydroxyacid_DH_PdxB"/>
</dbReference>
<dbReference type="EMBL" id="SNZP01000021">
    <property type="protein sequence ID" value="TDR70731.1"/>
    <property type="molecule type" value="Genomic_DNA"/>
</dbReference>
<evidence type="ECO:0000256" key="1">
    <source>
        <dbReference type="ARBA" id="ARBA00005854"/>
    </source>
</evidence>
<dbReference type="SUPFAM" id="SSF51735">
    <property type="entry name" value="NAD(P)-binding Rossmann-fold domains"/>
    <property type="match status" value="1"/>
</dbReference>
<dbReference type="CDD" id="cd12162">
    <property type="entry name" value="2-Hacid_dh_4"/>
    <property type="match status" value="1"/>
</dbReference>
<feature type="domain" description="D-isomer specific 2-hydroxyacid dehydrogenase NAD-binding" evidence="6">
    <location>
        <begin position="106"/>
        <end position="285"/>
    </location>
</feature>
<keyword evidence="8" id="KW-1185">Reference proteome</keyword>
<evidence type="ECO:0000256" key="3">
    <source>
        <dbReference type="ARBA" id="ARBA00023027"/>
    </source>
</evidence>
<proteinExistence type="inferred from homology"/>
<dbReference type="RefSeq" id="WP_133684094.1">
    <property type="nucleotide sequence ID" value="NZ_SNZP01000021.1"/>
</dbReference>
<comment type="similarity">
    <text evidence="1 4">Belongs to the D-isomer specific 2-hydroxyacid dehydrogenase family.</text>
</comment>
<dbReference type="OrthoDB" id="9805416at2"/>
<gene>
    <name evidence="7" type="ORF">DFP86_1217</name>
</gene>
<evidence type="ECO:0000256" key="4">
    <source>
        <dbReference type="RuleBase" id="RU003719"/>
    </source>
</evidence>
<dbReference type="InterPro" id="IPR029753">
    <property type="entry name" value="D-isomer_DH_CS"/>
</dbReference>
<dbReference type="SUPFAM" id="SSF52283">
    <property type="entry name" value="Formate/glycerate dehydrogenase catalytic domain-like"/>
    <property type="match status" value="1"/>
</dbReference>
<dbReference type="InterPro" id="IPR006140">
    <property type="entry name" value="D-isomer_DH_NAD-bd"/>
</dbReference>
<dbReference type="PANTHER" id="PTHR43761:SF1">
    <property type="entry name" value="D-ISOMER SPECIFIC 2-HYDROXYACID DEHYDROGENASE CATALYTIC DOMAIN-CONTAINING PROTEIN-RELATED"/>
    <property type="match status" value="1"/>
</dbReference>
<feature type="domain" description="D-isomer specific 2-hydroxyacid dehydrogenase catalytic" evidence="5">
    <location>
        <begin position="30"/>
        <end position="315"/>
    </location>
</feature>